<proteinExistence type="predicted"/>
<feature type="region of interest" description="Disordered" evidence="1">
    <location>
        <begin position="1"/>
        <end position="36"/>
    </location>
</feature>
<dbReference type="AlphaFoldDB" id="A0A4C1YP86"/>
<protein>
    <submittedName>
        <fullName evidence="2">Uncharacterized protein</fullName>
    </submittedName>
</protein>
<evidence type="ECO:0000313" key="3">
    <source>
        <dbReference type="Proteomes" id="UP000299102"/>
    </source>
</evidence>
<feature type="compositionally biased region" description="Basic and acidic residues" evidence="1">
    <location>
        <begin position="15"/>
        <end position="36"/>
    </location>
</feature>
<comment type="caution">
    <text evidence="2">The sequence shown here is derived from an EMBL/GenBank/DDBJ whole genome shotgun (WGS) entry which is preliminary data.</text>
</comment>
<keyword evidence="3" id="KW-1185">Reference proteome</keyword>
<dbReference type="OrthoDB" id="10255210at2759"/>
<sequence>MASQGIEMANDEEAPVDRHAEREAWAKIKPPPRGERGVANKLRQFLEYEGKNLAFEPSKSSIASVEVYDTSDSSVDILGIQVRPNSSNASLQPEQFDMHAEYSRHWDLTTKRLSNVFMNNKFSHKCDIYDQWWFSKE</sequence>
<accession>A0A4C1YP86</accession>
<dbReference type="EMBL" id="BGZK01001364">
    <property type="protein sequence ID" value="GBP78281.1"/>
    <property type="molecule type" value="Genomic_DNA"/>
</dbReference>
<gene>
    <name evidence="2" type="ORF">EVAR_57127_1</name>
</gene>
<evidence type="ECO:0000256" key="1">
    <source>
        <dbReference type="SAM" id="MobiDB-lite"/>
    </source>
</evidence>
<name>A0A4C1YP86_EUMVA</name>
<reference evidence="2 3" key="1">
    <citation type="journal article" date="2019" name="Commun. Biol.">
        <title>The bagworm genome reveals a unique fibroin gene that provides high tensile strength.</title>
        <authorList>
            <person name="Kono N."/>
            <person name="Nakamura H."/>
            <person name="Ohtoshi R."/>
            <person name="Tomita M."/>
            <person name="Numata K."/>
            <person name="Arakawa K."/>
        </authorList>
    </citation>
    <scope>NUCLEOTIDE SEQUENCE [LARGE SCALE GENOMIC DNA]</scope>
</reference>
<dbReference type="Proteomes" id="UP000299102">
    <property type="component" value="Unassembled WGS sequence"/>
</dbReference>
<organism evidence="2 3">
    <name type="scientific">Eumeta variegata</name>
    <name type="common">Bagworm moth</name>
    <name type="synonym">Eumeta japonica</name>
    <dbReference type="NCBI Taxonomy" id="151549"/>
    <lineage>
        <taxon>Eukaryota</taxon>
        <taxon>Metazoa</taxon>
        <taxon>Ecdysozoa</taxon>
        <taxon>Arthropoda</taxon>
        <taxon>Hexapoda</taxon>
        <taxon>Insecta</taxon>
        <taxon>Pterygota</taxon>
        <taxon>Neoptera</taxon>
        <taxon>Endopterygota</taxon>
        <taxon>Lepidoptera</taxon>
        <taxon>Glossata</taxon>
        <taxon>Ditrysia</taxon>
        <taxon>Tineoidea</taxon>
        <taxon>Psychidae</taxon>
        <taxon>Oiketicinae</taxon>
        <taxon>Eumeta</taxon>
    </lineage>
</organism>
<evidence type="ECO:0000313" key="2">
    <source>
        <dbReference type="EMBL" id="GBP78281.1"/>
    </source>
</evidence>